<dbReference type="InParanoid" id="A0A6J0PJ54"/>
<feature type="compositionally biased region" description="Polar residues" evidence="2">
    <location>
        <begin position="744"/>
        <end position="760"/>
    </location>
</feature>
<evidence type="ECO:0000256" key="1">
    <source>
        <dbReference type="SAM" id="Coils"/>
    </source>
</evidence>
<feature type="region of interest" description="Disordered" evidence="2">
    <location>
        <begin position="307"/>
        <end position="337"/>
    </location>
</feature>
<dbReference type="GO" id="GO:0051513">
    <property type="term" value="P:regulation of monopolar cell growth"/>
    <property type="evidence" value="ECO:0007669"/>
    <property type="project" value="InterPro"/>
</dbReference>
<feature type="region of interest" description="Disordered" evidence="2">
    <location>
        <begin position="613"/>
        <end position="769"/>
    </location>
</feature>
<feature type="region of interest" description="Disordered" evidence="2">
    <location>
        <begin position="81"/>
        <end position="102"/>
    </location>
</feature>
<dbReference type="Pfam" id="PF14309">
    <property type="entry name" value="DUF4378"/>
    <property type="match status" value="1"/>
</dbReference>
<feature type="domain" description="DUF4378" evidence="3">
    <location>
        <begin position="938"/>
        <end position="1117"/>
    </location>
</feature>
<evidence type="ECO:0000259" key="3">
    <source>
        <dbReference type="Pfam" id="PF14309"/>
    </source>
</evidence>
<dbReference type="FunCoup" id="A0A6J0PJ54">
    <property type="interactions" value="2544"/>
</dbReference>
<dbReference type="PANTHER" id="PTHR31680">
    <property type="entry name" value="LONGIFOLIA PROTEIN"/>
    <property type="match status" value="1"/>
</dbReference>
<dbReference type="InterPro" id="IPR025486">
    <property type="entry name" value="DUF4378"/>
</dbReference>
<feature type="coiled-coil region" evidence="1">
    <location>
        <begin position="1049"/>
        <end position="1076"/>
    </location>
</feature>
<feature type="compositionally biased region" description="Polar residues" evidence="2">
    <location>
        <begin position="709"/>
        <end position="727"/>
    </location>
</feature>
<dbReference type="InterPro" id="IPR033334">
    <property type="entry name" value="LNG1/2"/>
</dbReference>
<feature type="compositionally biased region" description="Basic and acidic residues" evidence="2">
    <location>
        <begin position="643"/>
        <end position="655"/>
    </location>
</feature>
<dbReference type="PANTHER" id="PTHR31680:SF4">
    <property type="entry name" value="LONGIFOLIA PROTEIN"/>
    <property type="match status" value="1"/>
</dbReference>
<name>A0A6J0PJ54_ELAGV</name>
<protein>
    <submittedName>
        <fullName evidence="5">Protein LONGIFOLIA 1</fullName>
    </submittedName>
</protein>
<feature type="compositionally biased region" description="Basic and acidic residues" evidence="2">
    <location>
        <begin position="616"/>
        <end position="627"/>
    </location>
</feature>
<dbReference type="GeneID" id="105046694"/>
<sequence length="1139" mass="127168">MPARFLHAPADENPELQKQLGCVTGIFQMLDRYNLFKGRHPNGHNHKRFPSGHAILNSSNGGADRSACSTQIVLEKNLSKRSNKNQGVSMESSGTSFSSSSCSSFSSLECNRSTQKEPSSTDHRTFLERSIRNSAGLKNSDVDGRSIYYESLNDPSHASAKSGRQSLDFQDVVKDSIYRETRSLSVKTSTKEVKNRILKHRDSPRPMQLSKSVDRSYVIGVDGKSTLPTNLDESLQVLVKLKEAPWYFSEASEQPRSTCEAKDTSFFPVSREAPRFSYDGREISCHSVDSRDVSRPVSKELPRLSLDSREGSLRSSNFDLKPNSILKDSNRSSINRGVSTTSNFQQEWGGYKNPTSVVAKLMGLEPMPHEGLASQKPVNLTETNTSKNNDPFNGPRNRNPIAEASQATQDSRKDHLLHSPKSSLKDPVSQLKKSDPVMNSRLPTETAPWRQQEKIHIPQKTKLGYREAHLKQQPESVYSEIEKRLKELEFHKSNKDLRALKQILDAMQAKGLLEIKKGEDQHSEVSVSANYSGQTSAEYERNFKSTDTHNLQNTQPFPTLMKGTNTPKAYDSPIVIMKPAKSVIESGVFASSAIPLEGLSGLQKLQTSDYMYRKKTSTDNRRVKDQTPKASPWKPTYQPLLSMDKKSTKKTEEISIQKTHIPIEQFSSRHQHSPRENNGSLVKTSGSLSPRIQQRKLETEKRSCPLFPSSESNKPQKNSANRQSVESVSPRGRLRWKPAEAPQNDDQLSDISSGTRSLSHPGNDISLSSESNISLASQVDIEITSADRSAVMNLSCLQQGRRSLSRRAANSTSSVIKQKSSHSLNEDVSSVEPATVAPEQPSPISVLDASFYQDAMPPSPVSKTPNTFQGYEIQPSEHRWNPMPLPDNSSPKLSSKFNHKKLENIENLVRKLRQLSSTDDEAPATDHIASLCETSSPDHRYVSEILLASGFLMKDISCGPVGPMIHLHHSGHPINPDLFLVLEQTKSGSFTTLERVHEKSLRPKPGPEQLHRKLLFDLVNELLIQKLELTGPSAHPYPMLQARRPATTFHSAQDLLRELCSEIEKLKATSDRCNDDGNLILGEDVLRQSEGWNEFSAEVPNAVLEIERLIFKDLIDEVVSREGASKLQTKANRQHRTIC</sequence>
<evidence type="ECO:0000256" key="2">
    <source>
        <dbReference type="SAM" id="MobiDB-lite"/>
    </source>
</evidence>
<proteinExistence type="predicted"/>
<dbReference type="KEGG" id="egu:105046694"/>
<gene>
    <name evidence="5" type="primary">LOC105046694</name>
</gene>
<dbReference type="AlphaFoldDB" id="A0A6J0PJ54"/>
<keyword evidence="1" id="KW-0175">Coiled coil</keyword>
<evidence type="ECO:0000313" key="5">
    <source>
        <dbReference type="RefSeq" id="XP_019706799.1"/>
    </source>
</evidence>
<accession>A0A6J0PJ54</accession>
<feature type="region of interest" description="Disordered" evidence="2">
    <location>
        <begin position="803"/>
        <end position="827"/>
    </location>
</feature>
<organism evidence="4 5">
    <name type="scientific">Elaeis guineensis var. tenera</name>
    <name type="common">Oil palm</name>
    <dbReference type="NCBI Taxonomy" id="51953"/>
    <lineage>
        <taxon>Eukaryota</taxon>
        <taxon>Viridiplantae</taxon>
        <taxon>Streptophyta</taxon>
        <taxon>Embryophyta</taxon>
        <taxon>Tracheophyta</taxon>
        <taxon>Spermatophyta</taxon>
        <taxon>Magnoliopsida</taxon>
        <taxon>Liliopsida</taxon>
        <taxon>Arecaceae</taxon>
        <taxon>Arecoideae</taxon>
        <taxon>Cocoseae</taxon>
        <taxon>Elaeidinae</taxon>
        <taxon>Elaeis</taxon>
    </lineage>
</organism>
<feature type="compositionally biased region" description="Polar residues" evidence="2">
    <location>
        <begin position="676"/>
        <end position="692"/>
    </location>
</feature>
<reference evidence="5" key="1">
    <citation type="submission" date="2025-08" db="UniProtKB">
        <authorList>
            <consortium name="RefSeq"/>
        </authorList>
    </citation>
    <scope>IDENTIFICATION</scope>
</reference>
<keyword evidence="4" id="KW-1185">Reference proteome</keyword>
<dbReference type="Proteomes" id="UP000504607">
    <property type="component" value="Chromosome 6"/>
</dbReference>
<dbReference type="OrthoDB" id="1929599at2759"/>
<feature type="region of interest" description="Disordered" evidence="2">
    <location>
        <begin position="368"/>
        <end position="449"/>
    </location>
</feature>
<feature type="compositionally biased region" description="Polar residues" evidence="2">
    <location>
        <begin position="376"/>
        <end position="391"/>
    </location>
</feature>
<feature type="compositionally biased region" description="Low complexity" evidence="2">
    <location>
        <begin position="89"/>
        <end position="102"/>
    </location>
</feature>
<evidence type="ECO:0000313" key="4">
    <source>
        <dbReference type="Proteomes" id="UP000504607"/>
    </source>
</evidence>
<dbReference type="RefSeq" id="XP_019706799.1">
    <property type="nucleotide sequence ID" value="XM_019851240.2"/>
</dbReference>